<name>A0ABU0IL59_9HYPH</name>
<organism evidence="1 2">
    <name type="scientific">Rhizobium paknamense</name>
    <dbReference type="NCBI Taxonomy" id="1206817"/>
    <lineage>
        <taxon>Bacteria</taxon>
        <taxon>Pseudomonadati</taxon>
        <taxon>Pseudomonadota</taxon>
        <taxon>Alphaproteobacteria</taxon>
        <taxon>Hyphomicrobiales</taxon>
        <taxon>Rhizobiaceae</taxon>
        <taxon>Rhizobium/Agrobacterium group</taxon>
        <taxon>Rhizobium</taxon>
    </lineage>
</organism>
<dbReference type="InterPro" id="IPR009241">
    <property type="entry name" value="HigB-like"/>
</dbReference>
<sequence>MMMPRQLMCDLMTVLEMGTRRLETLMPSFSPSPEVAVKAGFPSSRQTVIFRIHFPCMIVICRLQLAMIEVRKTQAFTDWLKSLKDVRARARILVRIDRLSEGLLGDAKFFDGIGELRITEGPGYRVYFVQRGKEIIILLSGGDKSTQAKDIKRAKEMAKEV</sequence>
<dbReference type="Proteomes" id="UP001235269">
    <property type="component" value="Unassembled WGS sequence"/>
</dbReference>
<comment type="caution">
    <text evidence="1">The sequence shown here is derived from an EMBL/GenBank/DDBJ whole genome shotgun (WGS) entry which is preliminary data.</text>
</comment>
<dbReference type="PANTHER" id="PTHR41791">
    <property type="entry name" value="SSL7039 PROTEIN"/>
    <property type="match status" value="1"/>
</dbReference>
<keyword evidence="2" id="KW-1185">Reference proteome</keyword>
<evidence type="ECO:0000313" key="2">
    <source>
        <dbReference type="Proteomes" id="UP001235269"/>
    </source>
</evidence>
<dbReference type="EMBL" id="JAUSWH010000029">
    <property type="protein sequence ID" value="MDQ0458333.1"/>
    <property type="molecule type" value="Genomic_DNA"/>
</dbReference>
<dbReference type="NCBIfam" id="TIGR02683">
    <property type="entry name" value="upstrm_HI1419"/>
    <property type="match status" value="1"/>
</dbReference>
<proteinExistence type="predicted"/>
<dbReference type="PANTHER" id="PTHR41791:SF1">
    <property type="entry name" value="SSL7039 PROTEIN"/>
    <property type="match status" value="1"/>
</dbReference>
<protein>
    <submittedName>
        <fullName evidence="1">Addiction module killer protein</fullName>
    </submittedName>
</protein>
<accession>A0ABU0IL59</accession>
<dbReference type="InterPro" id="IPR014056">
    <property type="entry name" value="TypeIITA-like_toxin_pred"/>
</dbReference>
<reference evidence="1 2" key="1">
    <citation type="submission" date="2023-07" db="EMBL/GenBank/DDBJ databases">
        <title>Genomic Encyclopedia of Type Strains, Phase IV (KMG-IV): sequencing the most valuable type-strain genomes for metagenomic binning, comparative biology and taxonomic classification.</title>
        <authorList>
            <person name="Goeker M."/>
        </authorList>
    </citation>
    <scope>NUCLEOTIDE SEQUENCE [LARGE SCALE GENOMIC DNA]</scope>
    <source>
        <strain evidence="1 2">DSM 100301</strain>
    </source>
</reference>
<gene>
    <name evidence="1" type="ORF">QO005_004694</name>
</gene>
<evidence type="ECO:0000313" key="1">
    <source>
        <dbReference type="EMBL" id="MDQ0458333.1"/>
    </source>
</evidence>
<dbReference type="Pfam" id="PF05973">
    <property type="entry name" value="Gp49"/>
    <property type="match status" value="1"/>
</dbReference>